<comment type="caution">
    <text evidence="6">The sequence shown here is derived from an EMBL/GenBank/DDBJ whole genome shotgun (WGS) entry which is preliminary data.</text>
</comment>
<gene>
    <name evidence="6" type="ORF">ATEIFO6365_0003055400</name>
</gene>
<dbReference type="GO" id="GO:0140359">
    <property type="term" value="F:ABC-type transporter activity"/>
    <property type="evidence" value="ECO:0007669"/>
    <property type="project" value="InterPro"/>
</dbReference>
<keyword evidence="3" id="KW-1133">Transmembrane helix</keyword>
<dbReference type="Pfam" id="PF01061">
    <property type="entry name" value="ABC2_membrane"/>
    <property type="match status" value="1"/>
</dbReference>
<dbReference type="VEuPathDB" id="FungiDB:ATEG_00562"/>
<keyword evidence="7" id="KW-1185">Reference proteome</keyword>
<dbReference type="GO" id="GO:0016020">
    <property type="term" value="C:membrane"/>
    <property type="evidence" value="ECO:0007669"/>
    <property type="project" value="UniProtKB-SubCell"/>
</dbReference>
<protein>
    <recommendedName>
        <fullName evidence="5">ABC-2 type transporter transmembrane domain-containing protein</fullName>
    </recommendedName>
</protein>
<dbReference type="AlphaFoldDB" id="A0A5M3YRX5"/>
<keyword evidence="2" id="KW-0812">Transmembrane</keyword>
<dbReference type="OrthoDB" id="245989at2759"/>
<dbReference type="EMBL" id="BLJY01000003">
    <property type="protein sequence ID" value="GFF14488.1"/>
    <property type="molecule type" value="Genomic_DNA"/>
</dbReference>
<evidence type="ECO:0000313" key="7">
    <source>
        <dbReference type="Proteomes" id="UP000452235"/>
    </source>
</evidence>
<comment type="subcellular location">
    <subcellularLocation>
        <location evidence="1">Membrane</location>
        <topology evidence="1">Multi-pass membrane protein</topology>
    </subcellularLocation>
</comment>
<evidence type="ECO:0000313" key="6">
    <source>
        <dbReference type="EMBL" id="GFF14488.1"/>
    </source>
</evidence>
<feature type="domain" description="ABC-2 type transporter transmembrane" evidence="5">
    <location>
        <begin position="23"/>
        <end position="105"/>
    </location>
</feature>
<name>A0A5M3YRX5_ASPTE</name>
<proteinExistence type="predicted"/>
<sequence>MPRFVVQRAFALADWIGSLFVGILLLFGNFGPDKSSERRALVMLFIVQFYAYAASMAQLVVCAIGEPTLAAMLATLMFGLSFIFNVVMQPPSQLPRFWIFMYRVSRSPTTCCNELETSLFDPPMGQSCQEYLAPYLSKAGGQLYNPSATAGCEYCSMTSADEYLSLREIYWGDRWRNYGIFWCYFVFNIFRAIALYYVFRV</sequence>
<dbReference type="InterPro" id="IPR013525">
    <property type="entry name" value="ABC2_TM"/>
</dbReference>
<evidence type="ECO:0000256" key="4">
    <source>
        <dbReference type="ARBA" id="ARBA00023136"/>
    </source>
</evidence>
<evidence type="ECO:0000256" key="2">
    <source>
        <dbReference type="ARBA" id="ARBA00022692"/>
    </source>
</evidence>
<reference evidence="6 7" key="1">
    <citation type="submission" date="2020-01" db="EMBL/GenBank/DDBJ databases">
        <title>Aspergillus terreus IFO 6365 whole genome shotgun sequence.</title>
        <authorList>
            <person name="Kanamasa S."/>
            <person name="Takahashi H."/>
        </authorList>
    </citation>
    <scope>NUCLEOTIDE SEQUENCE [LARGE SCALE GENOMIC DNA]</scope>
    <source>
        <strain evidence="6 7">IFO 6365</strain>
    </source>
</reference>
<keyword evidence="4" id="KW-0472">Membrane</keyword>
<evidence type="ECO:0000259" key="5">
    <source>
        <dbReference type="Pfam" id="PF01061"/>
    </source>
</evidence>
<evidence type="ECO:0000256" key="3">
    <source>
        <dbReference type="ARBA" id="ARBA00022989"/>
    </source>
</evidence>
<organism evidence="6 7">
    <name type="scientific">Aspergillus terreus</name>
    <dbReference type="NCBI Taxonomy" id="33178"/>
    <lineage>
        <taxon>Eukaryota</taxon>
        <taxon>Fungi</taxon>
        <taxon>Dikarya</taxon>
        <taxon>Ascomycota</taxon>
        <taxon>Pezizomycotina</taxon>
        <taxon>Eurotiomycetes</taxon>
        <taxon>Eurotiomycetidae</taxon>
        <taxon>Eurotiales</taxon>
        <taxon>Aspergillaceae</taxon>
        <taxon>Aspergillus</taxon>
        <taxon>Aspergillus subgen. Circumdati</taxon>
    </lineage>
</organism>
<accession>A0A5M3YRX5</accession>
<dbReference type="Proteomes" id="UP000452235">
    <property type="component" value="Unassembled WGS sequence"/>
</dbReference>
<evidence type="ECO:0000256" key="1">
    <source>
        <dbReference type="ARBA" id="ARBA00004141"/>
    </source>
</evidence>